<evidence type="ECO:0000313" key="1">
    <source>
        <dbReference type="EMBL" id="KAJ9055836.1"/>
    </source>
</evidence>
<keyword evidence="2" id="KW-1185">Reference proteome</keyword>
<name>A0ACC2S0U1_9FUNG</name>
<sequence>MYVIFFIDLFALTSAAGLWNPTARIFGGGEVTPKFKYNWLTSLSYRGKHKCGGTLLNSCTVLTAAHCVYGRDEEWRARFHRHNLTLTSAEENGRESRIFNRTVHPNFDTTGNNENDVAIWKVRAGVASFVFLDTGKFAVPDTLLRVVGWGITEARSGTSPILKEVKVPVYDPAKCRIAFPELDASSQFCAGYPEGGRDACQADSGGPIFHISKLRYTLVGIVSYGEGCGEKGFPGVYTNISTVKHFILSNLR</sequence>
<proteinExistence type="predicted"/>
<gene>
    <name evidence="1" type="ORF">DSO57_1039089</name>
</gene>
<reference evidence="1" key="1">
    <citation type="submission" date="2022-04" db="EMBL/GenBank/DDBJ databases">
        <title>Genome of the entomopathogenic fungus Entomophthora muscae.</title>
        <authorList>
            <person name="Elya C."/>
            <person name="Lovett B.R."/>
            <person name="Lee E."/>
            <person name="Macias A.M."/>
            <person name="Hajek A.E."/>
            <person name="De Bivort B.L."/>
            <person name="Kasson M.T."/>
            <person name="De Fine Licht H.H."/>
            <person name="Stajich J.E."/>
        </authorList>
    </citation>
    <scope>NUCLEOTIDE SEQUENCE</scope>
    <source>
        <strain evidence="1">Berkeley</strain>
    </source>
</reference>
<dbReference type="Proteomes" id="UP001165960">
    <property type="component" value="Unassembled WGS sequence"/>
</dbReference>
<comment type="caution">
    <text evidence="1">The sequence shown here is derived from an EMBL/GenBank/DDBJ whole genome shotgun (WGS) entry which is preliminary data.</text>
</comment>
<protein>
    <submittedName>
        <fullName evidence="1">Uncharacterized protein</fullName>
    </submittedName>
</protein>
<evidence type="ECO:0000313" key="2">
    <source>
        <dbReference type="Proteomes" id="UP001165960"/>
    </source>
</evidence>
<accession>A0ACC2S0U1</accession>
<organism evidence="1 2">
    <name type="scientific">Entomophthora muscae</name>
    <dbReference type="NCBI Taxonomy" id="34485"/>
    <lineage>
        <taxon>Eukaryota</taxon>
        <taxon>Fungi</taxon>
        <taxon>Fungi incertae sedis</taxon>
        <taxon>Zoopagomycota</taxon>
        <taxon>Entomophthoromycotina</taxon>
        <taxon>Entomophthoromycetes</taxon>
        <taxon>Entomophthorales</taxon>
        <taxon>Entomophthoraceae</taxon>
        <taxon>Entomophthora</taxon>
    </lineage>
</organism>
<dbReference type="EMBL" id="QTSX02006264">
    <property type="protein sequence ID" value="KAJ9055836.1"/>
    <property type="molecule type" value="Genomic_DNA"/>
</dbReference>